<evidence type="ECO:0000256" key="9">
    <source>
        <dbReference type="ARBA" id="ARBA00022776"/>
    </source>
</evidence>
<evidence type="ECO:0000256" key="1">
    <source>
        <dbReference type="ARBA" id="ARBA00004123"/>
    </source>
</evidence>
<feature type="region of interest" description="Disordered" evidence="18">
    <location>
        <begin position="1"/>
        <end position="22"/>
    </location>
</feature>
<reference evidence="20" key="1">
    <citation type="journal article" date="2014" name="Proc. Natl. Acad. Sci. U.S.A.">
        <title>Extensive sampling of basidiomycete genomes demonstrates inadequacy of the white-rot/brown-rot paradigm for wood decay fungi.</title>
        <authorList>
            <person name="Riley R."/>
            <person name="Salamov A.A."/>
            <person name="Brown D.W."/>
            <person name="Nagy L.G."/>
            <person name="Floudas D."/>
            <person name="Held B.W."/>
            <person name="Levasseur A."/>
            <person name="Lombard V."/>
            <person name="Morin E."/>
            <person name="Otillar R."/>
            <person name="Lindquist E.A."/>
            <person name="Sun H."/>
            <person name="LaButti K.M."/>
            <person name="Schmutz J."/>
            <person name="Jabbour D."/>
            <person name="Luo H."/>
            <person name="Baker S.E."/>
            <person name="Pisabarro A.G."/>
            <person name="Walton J.D."/>
            <person name="Blanchette R.A."/>
            <person name="Henrissat B."/>
            <person name="Martin F."/>
            <person name="Cullen D."/>
            <person name="Hibbett D.S."/>
            <person name="Grigoriev I.V."/>
        </authorList>
    </citation>
    <scope>NUCLEOTIDE SEQUENCE [LARGE SCALE GENOMIC DNA]</scope>
    <source>
        <strain evidence="20">FD-172 SS1</strain>
    </source>
</reference>
<feature type="compositionally biased region" description="Polar residues" evidence="18">
    <location>
        <begin position="114"/>
        <end position="132"/>
    </location>
</feature>
<dbReference type="EMBL" id="KL198046">
    <property type="protein sequence ID" value="KDQ13078.1"/>
    <property type="molecule type" value="Genomic_DNA"/>
</dbReference>
<evidence type="ECO:0000256" key="2">
    <source>
        <dbReference type="ARBA" id="ARBA00004186"/>
    </source>
</evidence>
<keyword evidence="5" id="KW-0158">Chromosome</keyword>
<keyword evidence="14" id="KW-0131">Cell cycle</keyword>
<dbReference type="GO" id="GO:0051010">
    <property type="term" value="F:microtubule plus-end binding"/>
    <property type="evidence" value="ECO:0007669"/>
    <property type="project" value="TreeGrafter"/>
</dbReference>
<dbReference type="GO" id="GO:0042729">
    <property type="term" value="C:DASH complex"/>
    <property type="evidence" value="ECO:0007669"/>
    <property type="project" value="InterPro"/>
</dbReference>
<dbReference type="PANTHER" id="PTHR28017:SF1">
    <property type="entry name" value="DASH COMPLEX SUBUNIT DAD3"/>
    <property type="match status" value="1"/>
</dbReference>
<dbReference type="STRING" id="930990.A0A067MBC7"/>
<keyword evidence="6" id="KW-0963">Cytoplasm</keyword>
<keyword evidence="7" id="KW-0132">Cell division</keyword>
<evidence type="ECO:0000313" key="20">
    <source>
        <dbReference type="Proteomes" id="UP000027195"/>
    </source>
</evidence>
<evidence type="ECO:0000313" key="19">
    <source>
        <dbReference type="EMBL" id="KDQ13078.1"/>
    </source>
</evidence>
<evidence type="ECO:0000256" key="8">
    <source>
        <dbReference type="ARBA" id="ARBA00022701"/>
    </source>
</evidence>
<sequence length="149" mass="16850">MNSSNQNPFDTGGDSDNPYAAHPQLTPLEADVLWEYAKLSKVLKTLCGMTRTLSETPSEALLNQLRGLERQMGLVLTLFKASLWAVVVDGQEEIEQAEAEEDRGDFRDGDRDASLSQTGETTIRLQHPQQRYQPHRYDDDSIYEEESTM</sequence>
<keyword evidence="13" id="KW-0539">Nucleus</keyword>
<proteinExistence type="inferred from homology"/>
<keyword evidence="20" id="KW-1185">Reference proteome</keyword>
<accession>A0A067MBC7</accession>
<evidence type="ECO:0000256" key="15">
    <source>
        <dbReference type="ARBA" id="ARBA00023328"/>
    </source>
</evidence>
<feature type="compositionally biased region" description="Basic and acidic residues" evidence="18">
    <location>
        <begin position="104"/>
        <end position="113"/>
    </location>
</feature>
<evidence type="ECO:0000256" key="5">
    <source>
        <dbReference type="ARBA" id="ARBA00022454"/>
    </source>
</evidence>
<dbReference type="InParanoid" id="A0A067MBC7"/>
<evidence type="ECO:0000256" key="10">
    <source>
        <dbReference type="ARBA" id="ARBA00022829"/>
    </source>
</evidence>
<evidence type="ECO:0000256" key="3">
    <source>
        <dbReference type="ARBA" id="ARBA00004629"/>
    </source>
</evidence>
<organism evidence="19 20">
    <name type="scientific">Botryobasidium botryosum (strain FD-172 SS1)</name>
    <dbReference type="NCBI Taxonomy" id="930990"/>
    <lineage>
        <taxon>Eukaryota</taxon>
        <taxon>Fungi</taxon>
        <taxon>Dikarya</taxon>
        <taxon>Basidiomycota</taxon>
        <taxon>Agaricomycotina</taxon>
        <taxon>Agaricomycetes</taxon>
        <taxon>Cantharellales</taxon>
        <taxon>Botryobasidiaceae</taxon>
        <taxon>Botryobasidium</taxon>
    </lineage>
</organism>
<evidence type="ECO:0000256" key="18">
    <source>
        <dbReference type="SAM" id="MobiDB-lite"/>
    </source>
</evidence>
<dbReference type="GO" id="GO:0072686">
    <property type="term" value="C:mitotic spindle"/>
    <property type="evidence" value="ECO:0007669"/>
    <property type="project" value="InterPro"/>
</dbReference>
<dbReference type="GO" id="GO:0051301">
    <property type="term" value="P:cell division"/>
    <property type="evidence" value="ECO:0007669"/>
    <property type="project" value="UniProtKB-KW"/>
</dbReference>
<evidence type="ECO:0000256" key="4">
    <source>
        <dbReference type="ARBA" id="ARBA00006277"/>
    </source>
</evidence>
<dbReference type="Proteomes" id="UP000027195">
    <property type="component" value="Unassembled WGS sequence"/>
</dbReference>
<evidence type="ECO:0000256" key="7">
    <source>
        <dbReference type="ARBA" id="ARBA00022618"/>
    </source>
</evidence>
<dbReference type="OrthoDB" id="2443965at2759"/>
<keyword evidence="12" id="KW-0206">Cytoskeleton</keyword>
<evidence type="ECO:0000256" key="16">
    <source>
        <dbReference type="ARBA" id="ARBA00044179"/>
    </source>
</evidence>
<evidence type="ECO:0000256" key="13">
    <source>
        <dbReference type="ARBA" id="ARBA00023242"/>
    </source>
</evidence>
<comment type="subcellular location">
    <subcellularLocation>
        <location evidence="3">Chromosome</location>
        <location evidence="3">Centromere</location>
        <location evidence="3">Kinetochore</location>
    </subcellularLocation>
    <subcellularLocation>
        <location evidence="2">Cytoplasm</location>
        <location evidence="2">Cytoskeleton</location>
        <location evidence="2">Spindle</location>
    </subcellularLocation>
    <subcellularLocation>
        <location evidence="1">Nucleus</location>
    </subcellularLocation>
</comment>
<evidence type="ECO:0000256" key="6">
    <source>
        <dbReference type="ARBA" id="ARBA00022490"/>
    </source>
</evidence>
<keyword evidence="15" id="KW-0137">Centromere</keyword>
<dbReference type="InterPro" id="IPR013965">
    <property type="entry name" value="DASH_Dad3"/>
</dbReference>
<evidence type="ECO:0000256" key="11">
    <source>
        <dbReference type="ARBA" id="ARBA00022838"/>
    </source>
</evidence>
<keyword evidence="8" id="KW-0493">Microtubule</keyword>
<evidence type="ECO:0000256" key="17">
    <source>
        <dbReference type="ARBA" id="ARBA00044305"/>
    </source>
</evidence>
<dbReference type="Pfam" id="PF08656">
    <property type="entry name" value="DASH_Dad3"/>
    <property type="match status" value="1"/>
</dbReference>
<keyword evidence="11" id="KW-0995">Kinetochore</keyword>
<gene>
    <name evidence="19" type="ORF">BOTBODRAFT_33950</name>
</gene>
<dbReference type="AlphaFoldDB" id="A0A067MBC7"/>
<evidence type="ECO:0000256" key="14">
    <source>
        <dbReference type="ARBA" id="ARBA00023306"/>
    </source>
</evidence>
<keyword evidence="10" id="KW-0159">Chromosome partition</keyword>
<protein>
    <recommendedName>
        <fullName evidence="16">DASH complex subunit DAD3</fullName>
    </recommendedName>
    <alternativeName>
        <fullName evidence="17">Outer kinetochore protein DAD3</fullName>
    </alternativeName>
</protein>
<dbReference type="PANTHER" id="PTHR28017">
    <property type="entry name" value="DASH COMPLEX SUBUNIT DAD3"/>
    <property type="match status" value="1"/>
</dbReference>
<dbReference type="GO" id="GO:0008608">
    <property type="term" value="P:attachment of spindle microtubules to kinetochore"/>
    <property type="evidence" value="ECO:0007669"/>
    <property type="project" value="InterPro"/>
</dbReference>
<keyword evidence="9" id="KW-0498">Mitosis</keyword>
<name>A0A067MBC7_BOTB1</name>
<feature type="compositionally biased region" description="Acidic residues" evidence="18">
    <location>
        <begin position="140"/>
        <end position="149"/>
    </location>
</feature>
<evidence type="ECO:0000256" key="12">
    <source>
        <dbReference type="ARBA" id="ARBA00023212"/>
    </source>
</evidence>
<feature type="region of interest" description="Disordered" evidence="18">
    <location>
        <begin position="95"/>
        <end position="149"/>
    </location>
</feature>
<dbReference type="GO" id="GO:0005874">
    <property type="term" value="C:microtubule"/>
    <property type="evidence" value="ECO:0007669"/>
    <property type="project" value="UniProtKB-KW"/>
</dbReference>
<dbReference type="HOGENOM" id="CLU_1749337_0_0_1"/>
<comment type="similarity">
    <text evidence="4">Belongs to the DASH complex DAD3 family.</text>
</comment>